<dbReference type="Proteomes" id="UP000483802">
    <property type="component" value="Unassembled WGS sequence"/>
</dbReference>
<feature type="compositionally biased region" description="Basic and acidic residues" evidence="1">
    <location>
        <begin position="73"/>
        <end position="96"/>
    </location>
</feature>
<keyword evidence="3" id="KW-1185">Reference proteome</keyword>
<comment type="caution">
    <text evidence="2">The sequence shown here is derived from an EMBL/GenBank/DDBJ whole genome shotgun (WGS) entry which is preliminary data.</text>
</comment>
<feature type="region of interest" description="Disordered" evidence="1">
    <location>
        <begin position="68"/>
        <end position="96"/>
    </location>
</feature>
<accession>A0A6L6XAF4</accession>
<feature type="region of interest" description="Disordered" evidence="1">
    <location>
        <begin position="1"/>
        <end position="34"/>
    </location>
</feature>
<proteinExistence type="predicted"/>
<organism evidence="2 3">
    <name type="scientific">Streptomyces typhae</name>
    <dbReference type="NCBI Taxonomy" id="2681492"/>
    <lineage>
        <taxon>Bacteria</taxon>
        <taxon>Bacillati</taxon>
        <taxon>Actinomycetota</taxon>
        <taxon>Actinomycetes</taxon>
        <taxon>Kitasatosporales</taxon>
        <taxon>Streptomycetaceae</taxon>
        <taxon>Streptomyces</taxon>
    </lineage>
</organism>
<evidence type="ECO:0000256" key="1">
    <source>
        <dbReference type="SAM" id="MobiDB-lite"/>
    </source>
</evidence>
<dbReference type="EMBL" id="WPNZ01000043">
    <property type="protein sequence ID" value="MVO90955.1"/>
    <property type="molecule type" value="Genomic_DNA"/>
</dbReference>
<evidence type="ECO:0000313" key="3">
    <source>
        <dbReference type="Proteomes" id="UP000483802"/>
    </source>
</evidence>
<reference evidence="2 3" key="1">
    <citation type="submission" date="2019-11" db="EMBL/GenBank/DDBJ databases">
        <title>Streptomyces typhae sp. nov., a novel endophytic actinomycete isolated from the root of cattail pollen (Typha angustifolia L.).</title>
        <authorList>
            <person name="Peng C."/>
        </authorList>
    </citation>
    <scope>NUCLEOTIDE SEQUENCE [LARGE SCALE GENOMIC DNA]</scope>
    <source>
        <strain evidence="3">p1417</strain>
    </source>
</reference>
<protein>
    <submittedName>
        <fullName evidence="2">Uncharacterized protein</fullName>
    </submittedName>
</protein>
<evidence type="ECO:0000313" key="2">
    <source>
        <dbReference type="EMBL" id="MVO90955.1"/>
    </source>
</evidence>
<dbReference type="RefSeq" id="WP_157169862.1">
    <property type="nucleotide sequence ID" value="NZ_WPNZ01000043.1"/>
</dbReference>
<name>A0A6L6XAF4_9ACTN</name>
<sequence>MTYRVPTAMGGAIAGTTPVDQRRPGLPPGPGAVDAADAVCLTDPGGSTLPAVGHREGGVRFRDAAECEPLGQDAEKNPQPGREEPSAETRRTLKGR</sequence>
<dbReference type="AlphaFoldDB" id="A0A6L6XAF4"/>
<gene>
    <name evidence="2" type="ORF">GPA10_41030</name>
</gene>